<proteinExistence type="predicted"/>
<evidence type="ECO:0000256" key="1">
    <source>
        <dbReference type="ARBA" id="ARBA00004651"/>
    </source>
</evidence>
<keyword evidence="9" id="KW-1185">Reference proteome</keyword>
<dbReference type="GO" id="GO:0005886">
    <property type="term" value="C:plasma membrane"/>
    <property type="evidence" value="ECO:0007669"/>
    <property type="project" value="UniProtKB-SubCell"/>
</dbReference>
<reference evidence="8 9" key="1">
    <citation type="submission" date="2013-11" db="EMBL/GenBank/DDBJ databases">
        <title>Comparative genomics of Ignicoccus.</title>
        <authorList>
            <person name="Podar M."/>
        </authorList>
    </citation>
    <scope>NUCLEOTIDE SEQUENCE [LARGE SCALE GENOMIC DNA]</scope>
    <source>
        <strain evidence="8 9">DSM 13165</strain>
    </source>
</reference>
<evidence type="ECO:0000313" key="9">
    <source>
        <dbReference type="Proteomes" id="UP000060778"/>
    </source>
</evidence>
<feature type="transmembrane region" description="Helical" evidence="7">
    <location>
        <begin position="194"/>
        <end position="221"/>
    </location>
</feature>
<organism evidence="8 9">
    <name type="scientific">Ignicoccus islandicus DSM 13165</name>
    <dbReference type="NCBI Taxonomy" id="940295"/>
    <lineage>
        <taxon>Archaea</taxon>
        <taxon>Thermoproteota</taxon>
        <taxon>Thermoprotei</taxon>
        <taxon>Desulfurococcales</taxon>
        <taxon>Desulfurococcaceae</taxon>
        <taxon>Ignicoccus</taxon>
    </lineage>
</organism>
<keyword evidence="4 7" id="KW-0812">Transmembrane</keyword>
<dbReference type="RefSeq" id="WP_075049887.1">
    <property type="nucleotide sequence ID" value="NZ_CP006867.1"/>
</dbReference>
<dbReference type="STRING" id="940295.EYM_04750"/>
<gene>
    <name evidence="8" type="ORF">EYM_04750</name>
</gene>
<evidence type="ECO:0000256" key="5">
    <source>
        <dbReference type="ARBA" id="ARBA00022989"/>
    </source>
</evidence>
<feature type="transmembrane region" description="Helical" evidence="7">
    <location>
        <begin position="227"/>
        <end position="247"/>
    </location>
</feature>
<dbReference type="SUPFAM" id="SSF103473">
    <property type="entry name" value="MFS general substrate transporter"/>
    <property type="match status" value="1"/>
</dbReference>
<evidence type="ECO:0000256" key="6">
    <source>
        <dbReference type="ARBA" id="ARBA00023136"/>
    </source>
</evidence>
<dbReference type="InterPro" id="IPR001958">
    <property type="entry name" value="Tet-R_TetA/multi-R_MdtG-like"/>
</dbReference>
<protein>
    <recommendedName>
        <fullName evidence="10">Major facilitator superfamily (MFS) profile domain-containing protein</fullName>
    </recommendedName>
</protein>
<evidence type="ECO:0000256" key="7">
    <source>
        <dbReference type="SAM" id="Phobius"/>
    </source>
</evidence>
<feature type="transmembrane region" description="Helical" evidence="7">
    <location>
        <begin position="323"/>
        <end position="342"/>
    </location>
</feature>
<dbReference type="Proteomes" id="UP000060778">
    <property type="component" value="Chromosome"/>
</dbReference>
<keyword evidence="6 7" id="KW-0472">Membrane</keyword>
<dbReference type="EMBL" id="CP006867">
    <property type="protein sequence ID" value="ALU12515.1"/>
    <property type="molecule type" value="Genomic_DNA"/>
</dbReference>
<keyword evidence="5 7" id="KW-1133">Transmembrane helix</keyword>
<feature type="transmembrane region" description="Helical" evidence="7">
    <location>
        <begin position="162"/>
        <end position="182"/>
    </location>
</feature>
<evidence type="ECO:0000256" key="3">
    <source>
        <dbReference type="ARBA" id="ARBA00022475"/>
    </source>
</evidence>
<dbReference type="KEGG" id="iis:EYM_04750"/>
<dbReference type="Gene3D" id="1.20.1250.20">
    <property type="entry name" value="MFS general substrate transporter like domains"/>
    <property type="match status" value="2"/>
</dbReference>
<dbReference type="GeneID" id="30680339"/>
<feature type="transmembrane region" description="Helical" evidence="7">
    <location>
        <begin position="128"/>
        <end position="150"/>
    </location>
</feature>
<sequence length="377" mass="40413">MNQWKGIALAFALSLSSSVVSVSLPYMLLYLKGILAPSKTLPAQLVAIDLGALSTAFMLSRTVASSLSHLSRPSIASLTLLISLIGMAFSTSVPQLLIFRILQGSSLGLIWPHIEYSIAKSDRKSSNLALLNLFSNLGFSTGNLMGGFLILPTHPASVRIPFGVSALIALASLPLLVNLNVYKGRGSTSSAMKYLYLSALFSGIALGMRVSVLPTYIIQYVTASPKMYSIAMAIPGYTVLFVSYLIARKTDFLSIEKKLLLSSQLKFIQAISTSLIGFTRDYVALVLLLMLSRLGASTSVSISKAAQGEMGASVKHFGFRQTMFGLGNAIGPLVGSFLYTYLEGIGLGGGWVFAFSALMNVLSSYSLWKSMVHLRNS</sequence>
<accession>A0A0U3EDK3</accession>
<comment type="subcellular location">
    <subcellularLocation>
        <location evidence="1">Cell membrane</location>
        <topology evidence="1">Multi-pass membrane protein</topology>
    </subcellularLocation>
</comment>
<evidence type="ECO:0000256" key="2">
    <source>
        <dbReference type="ARBA" id="ARBA00022448"/>
    </source>
</evidence>
<evidence type="ECO:0000256" key="4">
    <source>
        <dbReference type="ARBA" id="ARBA00022692"/>
    </source>
</evidence>
<name>A0A0U3EDK3_9CREN</name>
<feature type="transmembrane region" description="Helical" evidence="7">
    <location>
        <begin position="348"/>
        <end position="368"/>
    </location>
</feature>
<dbReference type="GO" id="GO:0022857">
    <property type="term" value="F:transmembrane transporter activity"/>
    <property type="evidence" value="ECO:0007669"/>
    <property type="project" value="InterPro"/>
</dbReference>
<evidence type="ECO:0000313" key="8">
    <source>
        <dbReference type="EMBL" id="ALU12515.1"/>
    </source>
</evidence>
<feature type="transmembrane region" description="Helical" evidence="7">
    <location>
        <begin position="75"/>
        <end position="91"/>
    </location>
</feature>
<keyword evidence="3" id="KW-1003">Cell membrane</keyword>
<dbReference type="PANTHER" id="PTHR43414">
    <property type="entry name" value="MULTIDRUG RESISTANCE PROTEIN MDTG"/>
    <property type="match status" value="1"/>
</dbReference>
<dbReference type="PRINTS" id="PR01035">
    <property type="entry name" value="TCRTETA"/>
</dbReference>
<dbReference type="InterPro" id="IPR036259">
    <property type="entry name" value="MFS_trans_sf"/>
</dbReference>
<dbReference type="PANTHER" id="PTHR43414:SF6">
    <property type="entry name" value="MULTIDRUG RESISTANCE PROTEIN MDTG"/>
    <property type="match status" value="1"/>
</dbReference>
<evidence type="ECO:0008006" key="10">
    <source>
        <dbReference type="Google" id="ProtNLM"/>
    </source>
</evidence>
<keyword evidence="2" id="KW-0813">Transport</keyword>
<dbReference type="AlphaFoldDB" id="A0A0U3EDK3"/>